<protein>
    <submittedName>
        <fullName evidence="2">Ferredoxin</fullName>
    </submittedName>
</protein>
<dbReference type="RefSeq" id="WP_066098863.1">
    <property type="nucleotide sequence ID" value="NZ_CP016027.1"/>
</dbReference>
<name>A0A191ZFK4_9GAMM</name>
<organism evidence="2 3">
    <name type="scientific">Halothiobacillus diazotrophicus</name>
    <dbReference type="NCBI Taxonomy" id="1860122"/>
    <lineage>
        <taxon>Bacteria</taxon>
        <taxon>Pseudomonadati</taxon>
        <taxon>Pseudomonadota</taxon>
        <taxon>Gammaproteobacteria</taxon>
        <taxon>Chromatiales</taxon>
        <taxon>Halothiobacillaceae</taxon>
        <taxon>Halothiobacillus</taxon>
    </lineage>
</organism>
<feature type="domain" description="DUF4332" evidence="1">
    <location>
        <begin position="10"/>
        <end position="129"/>
    </location>
</feature>
<dbReference type="STRING" id="1860122.A9404_03940"/>
<reference evidence="2 3" key="1">
    <citation type="submission" date="2016-06" db="EMBL/GenBank/DDBJ databases">
        <title>Insight into the functional genes involving in sulfur oxidation in Pearl River water.</title>
        <authorList>
            <person name="Luo J."/>
            <person name="Tan X."/>
            <person name="Lin W."/>
        </authorList>
    </citation>
    <scope>NUCLEOTIDE SEQUENCE [LARGE SCALE GENOMIC DNA]</scope>
    <source>
        <strain evidence="2 3">LS2</strain>
    </source>
</reference>
<dbReference type="AlphaFoldDB" id="A0A191ZFK4"/>
<evidence type="ECO:0000259" key="1">
    <source>
        <dbReference type="Pfam" id="PF14229"/>
    </source>
</evidence>
<dbReference type="Proteomes" id="UP000078596">
    <property type="component" value="Chromosome"/>
</dbReference>
<proteinExistence type="predicted"/>
<dbReference type="EMBL" id="CP016027">
    <property type="protein sequence ID" value="ANJ66640.1"/>
    <property type="molecule type" value="Genomic_DNA"/>
</dbReference>
<evidence type="ECO:0000313" key="2">
    <source>
        <dbReference type="EMBL" id="ANJ66640.1"/>
    </source>
</evidence>
<sequence length="135" mass="14577">MATPIQELRGITDAMVAGFKKAGINNSDTLIDAIALPAGRKQWAEKLGVTTAEVLELANRADLARIKGIGGVFGDLLEMSGVDTVKELAHRRPDNLQAKMVEINTEKKLSGRNPSLKDCESWVSQAKELGGKITY</sequence>
<keyword evidence="3" id="KW-1185">Reference proteome</keyword>
<dbReference type="KEGG" id="haz:A9404_03940"/>
<dbReference type="Pfam" id="PF14229">
    <property type="entry name" value="DUF4332"/>
    <property type="match status" value="1"/>
</dbReference>
<evidence type="ECO:0000313" key="3">
    <source>
        <dbReference type="Proteomes" id="UP000078596"/>
    </source>
</evidence>
<dbReference type="OrthoDB" id="9794786at2"/>
<gene>
    <name evidence="2" type="ORF">A9404_03940</name>
</gene>
<dbReference type="InterPro" id="IPR025567">
    <property type="entry name" value="DUF4332"/>
</dbReference>
<accession>A0A191ZFK4</accession>